<dbReference type="CDD" id="cd04511">
    <property type="entry name" value="NUDIX_Hydrolase"/>
    <property type="match status" value="1"/>
</dbReference>
<dbReference type="InterPro" id="IPR029401">
    <property type="entry name" value="Nudix_N"/>
</dbReference>
<keyword evidence="2" id="KW-0732">Signal</keyword>
<dbReference type="EMBL" id="HBFR01003208">
    <property type="protein sequence ID" value="CAD8875027.1"/>
    <property type="molecule type" value="Transcribed_RNA"/>
</dbReference>
<gene>
    <name evidence="4" type="ORF">CHYS00102_LOCUS2202</name>
</gene>
<dbReference type="GO" id="GO:0016787">
    <property type="term" value="F:hydrolase activity"/>
    <property type="evidence" value="ECO:0007669"/>
    <property type="project" value="UniProtKB-KW"/>
</dbReference>
<keyword evidence="1" id="KW-0378">Hydrolase</keyword>
<evidence type="ECO:0000313" key="4">
    <source>
        <dbReference type="EMBL" id="CAD8875027.1"/>
    </source>
</evidence>
<dbReference type="PANTHER" id="PTHR43222">
    <property type="entry name" value="NUDIX HYDROLASE 23"/>
    <property type="match status" value="1"/>
</dbReference>
<organism evidence="4">
    <name type="scientific">Corethron hystrix</name>
    <dbReference type="NCBI Taxonomy" id="216773"/>
    <lineage>
        <taxon>Eukaryota</taxon>
        <taxon>Sar</taxon>
        <taxon>Stramenopiles</taxon>
        <taxon>Ochrophyta</taxon>
        <taxon>Bacillariophyta</taxon>
        <taxon>Coscinodiscophyceae</taxon>
        <taxon>Corethrophycidae</taxon>
        <taxon>Corethrales</taxon>
        <taxon>Corethraceae</taxon>
        <taxon>Corethron</taxon>
    </lineage>
</organism>
<evidence type="ECO:0000256" key="1">
    <source>
        <dbReference type="ARBA" id="ARBA00022801"/>
    </source>
</evidence>
<dbReference type="SUPFAM" id="SSF55811">
    <property type="entry name" value="Nudix"/>
    <property type="match status" value="1"/>
</dbReference>
<dbReference type="AlphaFoldDB" id="A0A7S1FME9"/>
<evidence type="ECO:0000256" key="2">
    <source>
        <dbReference type="SAM" id="SignalP"/>
    </source>
</evidence>
<dbReference type="InterPro" id="IPR015797">
    <property type="entry name" value="NUDIX_hydrolase-like_dom_sf"/>
</dbReference>
<dbReference type="PANTHER" id="PTHR43222:SF2">
    <property type="entry name" value="NUDIX HYDROLASE 23, CHLOROPLASTIC"/>
    <property type="match status" value="1"/>
</dbReference>
<reference evidence="4" key="1">
    <citation type="submission" date="2021-01" db="EMBL/GenBank/DDBJ databases">
        <authorList>
            <person name="Corre E."/>
            <person name="Pelletier E."/>
            <person name="Niang G."/>
            <person name="Scheremetjew M."/>
            <person name="Finn R."/>
            <person name="Kale V."/>
            <person name="Holt S."/>
            <person name="Cochrane G."/>
            <person name="Meng A."/>
            <person name="Brown T."/>
            <person name="Cohen L."/>
        </authorList>
    </citation>
    <scope>NUCLEOTIDE SEQUENCE</scope>
    <source>
        <strain evidence="4">308</strain>
    </source>
</reference>
<dbReference type="PROSITE" id="PS00893">
    <property type="entry name" value="NUDIX_BOX"/>
    <property type="match status" value="1"/>
</dbReference>
<proteinExistence type="predicted"/>
<dbReference type="Gene3D" id="3.90.79.10">
    <property type="entry name" value="Nucleoside Triphosphate Pyrophosphohydrolase"/>
    <property type="match status" value="1"/>
</dbReference>
<dbReference type="PROSITE" id="PS51462">
    <property type="entry name" value="NUDIX"/>
    <property type="match status" value="1"/>
</dbReference>
<dbReference type="Pfam" id="PF00293">
    <property type="entry name" value="NUDIX"/>
    <property type="match status" value="1"/>
</dbReference>
<accession>A0A7S1FME9</accession>
<feature type="signal peptide" evidence="2">
    <location>
        <begin position="1"/>
        <end position="22"/>
    </location>
</feature>
<protein>
    <recommendedName>
        <fullName evidence="3">Nudix hydrolase domain-containing protein</fullName>
    </recommendedName>
</protein>
<dbReference type="Gene3D" id="2.20.70.10">
    <property type="match status" value="1"/>
</dbReference>
<feature type="domain" description="Nudix hydrolase" evidence="3">
    <location>
        <begin position="97"/>
        <end position="227"/>
    </location>
</feature>
<sequence length="249" mass="26737">MKAPFLLWGIAHVTLNAIKTVAFVSLTSTSNYSNRKCSATHVSFVATCVSLSGTAAAAPAGPAFCERCGAPMISRIPSGDERARYCCTDPECGFVSYQNPKVVVGAVCTWEGRVLLCRRAIEPRRGRWGFPQGFLELGETTRAGAARETAEEAGADFDPAGATLLAVYNLSGAQVQMVYAAELTSGEIKAGVESLEVGFFAWEKIPWEDLAFPTVGWALEYARDFGAGSAVQQRTKYVDGNGEWRVEDG</sequence>
<dbReference type="Pfam" id="PF14803">
    <property type="entry name" value="Zn_ribbon_Nudix"/>
    <property type="match status" value="1"/>
</dbReference>
<dbReference type="InterPro" id="IPR020084">
    <property type="entry name" value="NUDIX_hydrolase_CS"/>
</dbReference>
<name>A0A7S1FME9_9STRA</name>
<dbReference type="InterPro" id="IPR000086">
    <property type="entry name" value="NUDIX_hydrolase_dom"/>
</dbReference>
<evidence type="ECO:0000259" key="3">
    <source>
        <dbReference type="PROSITE" id="PS51462"/>
    </source>
</evidence>
<feature type="chain" id="PRO_5030515824" description="Nudix hydrolase domain-containing protein" evidence="2">
    <location>
        <begin position="23"/>
        <end position="249"/>
    </location>
</feature>